<comment type="caution">
    <text evidence="2">The sequence shown here is derived from an EMBL/GenBank/DDBJ whole genome shotgun (WGS) entry which is preliminary data.</text>
</comment>
<gene>
    <name evidence="2" type="ORF">RRG08_062186</name>
</gene>
<sequence length="164" mass="17686">MISSPSFQPASPSSLHPPSLSPSMFTPTISTSAKSPLPAAASSPTVPTSVSITTSQLPPPISLIFHTFTNTLDISDTTSSSHSIDIANIILVSLSRGAVGVCDSTFQFRHVPGGGCCQRFRFWQQCLDFRSSLDPSHAHIQCLMEVSRSWIMNHSLLYVIKIVV</sequence>
<accession>A0AAE0YBW5</accession>
<dbReference type="AlphaFoldDB" id="A0AAE0YBW5"/>
<dbReference type="EMBL" id="JAWDGP010006491">
    <property type="protein sequence ID" value="KAK3740055.1"/>
    <property type="molecule type" value="Genomic_DNA"/>
</dbReference>
<evidence type="ECO:0000313" key="2">
    <source>
        <dbReference type="EMBL" id="KAK3740055.1"/>
    </source>
</evidence>
<evidence type="ECO:0000256" key="1">
    <source>
        <dbReference type="SAM" id="MobiDB-lite"/>
    </source>
</evidence>
<name>A0AAE0YBW5_9GAST</name>
<protein>
    <submittedName>
        <fullName evidence="2">Uncharacterized protein</fullName>
    </submittedName>
</protein>
<feature type="region of interest" description="Disordered" evidence="1">
    <location>
        <begin position="1"/>
        <end position="21"/>
    </location>
</feature>
<proteinExistence type="predicted"/>
<keyword evidence="3" id="KW-1185">Reference proteome</keyword>
<organism evidence="2 3">
    <name type="scientific">Elysia crispata</name>
    <name type="common">lettuce slug</name>
    <dbReference type="NCBI Taxonomy" id="231223"/>
    <lineage>
        <taxon>Eukaryota</taxon>
        <taxon>Metazoa</taxon>
        <taxon>Spiralia</taxon>
        <taxon>Lophotrochozoa</taxon>
        <taxon>Mollusca</taxon>
        <taxon>Gastropoda</taxon>
        <taxon>Heterobranchia</taxon>
        <taxon>Euthyneura</taxon>
        <taxon>Panpulmonata</taxon>
        <taxon>Sacoglossa</taxon>
        <taxon>Placobranchoidea</taxon>
        <taxon>Plakobranchidae</taxon>
        <taxon>Elysia</taxon>
    </lineage>
</organism>
<evidence type="ECO:0000313" key="3">
    <source>
        <dbReference type="Proteomes" id="UP001283361"/>
    </source>
</evidence>
<dbReference type="Proteomes" id="UP001283361">
    <property type="component" value="Unassembled WGS sequence"/>
</dbReference>
<reference evidence="2" key="1">
    <citation type="journal article" date="2023" name="G3 (Bethesda)">
        <title>A reference genome for the long-term kleptoplast-retaining sea slug Elysia crispata morphotype clarki.</title>
        <authorList>
            <person name="Eastman K.E."/>
            <person name="Pendleton A.L."/>
            <person name="Shaikh M.A."/>
            <person name="Suttiyut T."/>
            <person name="Ogas R."/>
            <person name="Tomko P."/>
            <person name="Gavelis G."/>
            <person name="Widhalm J.R."/>
            <person name="Wisecaver J.H."/>
        </authorList>
    </citation>
    <scope>NUCLEOTIDE SEQUENCE</scope>
    <source>
        <strain evidence="2">ECLA1</strain>
    </source>
</reference>